<protein>
    <submittedName>
        <fullName evidence="2">Uncharacterized protein</fullName>
    </submittedName>
</protein>
<dbReference type="AlphaFoldDB" id="A0A5J5GJR3"/>
<feature type="region of interest" description="Disordered" evidence="1">
    <location>
        <begin position="95"/>
        <end position="114"/>
    </location>
</feature>
<sequence length="114" mass="12382">MTELSAGRAVSLAASELAEASKALQAVERALIRDAAPVDSTAFPRDLQQLDLLSQMIDELRIYLDRLAMAIGTEEPRIDLSSALTAVRLGDMRRRLADTPRGESPTISGQVDLF</sequence>
<dbReference type="Proteomes" id="UP000326554">
    <property type="component" value="Unassembled WGS sequence"/>
</dbReference>
<reference evidence="2 3" key="1">
    <citation type="submission" date="2019-09" db="EMBL/GenBank/DDBJ databases">
        <authorList>
            <person name="Park J.-S."/>
            <person name="Choi H.-J."/>
        </authorList>
    </citation>
    <scope>NUCLEOTIDE SEQUENCE [LARGE SCALE GENOMIC DNA]</scope>
    <source>
        <strain evidence="2 3">176SS1-4</strain>
    </source>
</reference>
<gene>
    <name evidence="2" type="ORF">F3S47_10660</name>
</gene>
<organism evidence="2 3">
    <name type="scientific">Histidinibacterium aquaticum</name>
    <dbReference type="NCBI Taxonomy" id="2613962"/>
    <lineage>
        <taxon>Bacteria</taxon>
        <taxon>Pseudomonadati</taxon>
        <taxon>Pseudomonadota</taxon>
        <taxon>Alphaproteobacteria</taxon>
        <taxon>Rhodobacterales</taxon>
        <taxon>Paracoccaceae</taxon>
        <taxon>Histidinibacterium</taxon>
    </lineage>
</organism>
<dbReference type="EMBL" id="VYQE01000003">
    <property type="protein sequence ID" value="KAA9007968.1"/>
    <property type="molecule type" value="Genomic_DNA"/>
</dbReference>
<accession>A0A5J5GJR3</accession>
<name>A0A5J5GJR3_9RHOB</name>
<evidence type="ECO:0000313" key="3">
    <source>
        <dbReference type="Proteomes" id="UP000326554"/>
    </source>
</evidence>
<evidence type="ECO:0000256" key="1">
    <source>
        <dbReference type="SAM" id="MobiDB-lite"/>
    </source>
</evidence>
<feature type="compositionally biased region" description="Polar residues" evidence="1">
    <location>
        <begin position="105"/>
        <end position="114"/>
    </location>
</feature>
<proteinExistence type="predicted"/>
<evidence type="ECO:0000313" key="2">
    <source>
        <dbReference type="EMBL" id="KAA9007968.1"/>
    </source>
</evidence>
<keyword evidence="3" id="KW-1185">Reference proteome</keyword>
<comment type="caution">
    <text evidence="2">The sequence shown here is derived from an EMBL/GenBank/DDBJ whole genome shotgun (WGS) entry which is preliminary data.</text>
</comment>
<dbReference type="RefSeq" id="WP_150445251.1">
    <property type="nucleotide sequence ID" value="NZ_VYQE01000003.1"/>
</dbReference>